<evidence type="ECO:0000256" key="1">
    <source>
        <dbReference type="SAM" id="MobiDB-lite"/>
    </source>
</evidence>
<evidence type="ECO:0000313" key="2">
    <source>
        <dbReference type="EMBL" id="UYV74690.1"/>
    </source>
</evidence>
<dbReference type="EMBL" id="CP092874">
    <property type="protein sequence ID" value="UYV74690.1"/>
    <property type="molecule type" value="Genomic_DNA"/>
</dbReference>
<dbReference type="PANTHER" id="PTHR46060">
    <property type="entry name" value="MARINER MOS1 TRANSPOSASE-LIKE PROTEIN"/>
    <property type="match status" value="1"/>
</dbReference>
<dbReference type="Proteomes" id="UP001235939">
    <property type="component" value="Chromosome 12"/>
</dbReference>
<reference evidence="2 3" key="1">
    <citation type="submission" date="2022-01" db="EMBL/GenBank/DDBJ databases">
        <title>A chromosomal length assembly of Cordylochernes scorpioides.</title>
        <authorList>
            <person name="Zeh D."/>
            <person name="Zeh J."/>
        </authorList>
    </citation>
    <scope>NUCLEOTIDE SEQUENCE [LARGE SCALE GENOMIC DNA]</scope>
    <source>
        <strain evidence="2">IN4F17</strain>
        <tissue evidence="2">Whole Body</tissue>
    </source>
</reference>
<dbReference type="InterPro" id="IPR052709">
    <property type="entry name" value="Transposase-MT_Hybrid"/>
</dbReference>
<keyword evidence="3" id="KW-1185">Reference proteome</keyword>
<evidence type="ECO:0000313" key="3">
    <source>
        <dbReference type="Proteomes" id="UP001235939"/>
    </source>
</evidence>
<proteinExistence type="predicted"/>
<sequence length="106" mass="12451">MNDVMGLVECRYKFTWSSKDMMWASKDMARIGGKDHMARYSPETEKCIQESIIDVSNVRRWMKSFRNGETSLDDKPRSGRSSTNPENEDKVDELIRNDREITLREL</sequence>
<organism evidence="2 3">
    <name type="scientific">Cordylochernes scorpioides</name>
    <dbReference type="NCBI Taxonomy" id="51811"/>
    <lineage>
        <taxon>Eukaryota</taxon>
        <taxon>Metazoa</taxon>
        <taxon>Ecdysozoa</taxon>
        <taxon>Arthropoda</taxon>
        <taxon>Chelicerata</taxon>
        <taxon>Arachnida</taxon>
        <taxon>Pseudoscorpiones</taxon>
        <taxon>Cheliferoidea</taxon>
        <taxon>Chernetidae</taxon>
        <taxon>Cordylochernes</taxon>
    </lineage>
</organism>
<protein>
    <submittedName>
        <fullName evidence="2">Uncharacterized protein</fullName>
    </submittedName>
</protein>
<accession>A0ABY6L4K0</accession>
<gene>
    <name evidence="2" type="ORF">LAZ67_12000576</name>
</gene>
<feature type="region of interest" description="Disordered" evidence="1">
    <location>
        <begin position="66"/>
        <end position="95"/>
    </location>
</feature>
<name>A0ABY6L4K0_9ARAC</name>
<dbReference type="PANTHER" id="PTHR46060:SF1">
    <property type="entry name" value="MARINER MOS1 TRANSPOSASE-LIKE PROTEIN"/>
    <property type="match status" value="1"/>
</dbReference>